<dbReference type="Pfam" id="PF23263">
    <property type="entry name" value="C8-3_MUC4"/>
    <property type="match status" value="2"/>
</dbReference>
<proteinExistence type="predicted"/>
<keyword evidence="5" id="KW-1015">Disulfide bond</keyword>
<dbReference type="SMART" id="SM00216">
    <property type="entry name" value="VWD"/>
    <property type="match status" value="1"/>
</dbReference>
<gene>
    <name evidence="11" type="ORF">pdam_00001132</name>
</gene>
<dbReference type="Pfam" id="PF03782">
    <property type="entry name" value="AMOP"/>
    <property type="match status" value="1"/>
</dbReference>
<evidence type="ECO:0000256" key="3">
    <source>
        <dbReference type="ARBA" id="ARBA00022989"/>
    </source>
</evidence>
<feature type="transmembrane region" description="Helical" evidence="7">
    <location>
        <begin position="1057"/>
        <end position="1081"/>
    </location>
</feature>
<feature type="domain" description="AMOP" evidence="8">
    <location>
        <begin position="339"/>
        <end position="479"/>
    </location>
</feature>
<evidence type="ECO:0000256" key="2">
    <source>
        <dbReference type="ARBA" id="ARBA00022692"/>
    </source>
</evidence>
<dbReference type="Proteomes" id="UP000275408">
    <property type="component" value="Unassembled WGS sequence"/>
</dbReference>
<evidence type="ECO:0000259" key="8">
    <source>
        <dbReference type="PROSITE" id="PS50856"/>
    </source>
</evidence>
<dbReference type="GO" id="GO:0016020">
    <property type="term" value="C:membrane"/>
    <property type="evidence" value="ECO:0007669"/>
    <property type="project" value="UniProtKB-SubCell"/>
</dbReference>
<feature type="domain" description="VWFD" evidence="10">
    <location>
        <begin position="585"/>
        <end position="780"/>
    </location>
</feature>
<dbReference type="SMART" id="SM00723">
    <property type="entry name" value="AMOP"/>
    <property type="match status" value="1"/>
</dbReference>
<dbReference type="InterPro" id="IPR000436">
    <property type="entry name" value="Sushi_SCR_CCP_dom"/>
</dbReference>
<dbReference type="CDD" id="cd00033">
    <property type="entry name" value="CCP"/>
    <property type="match status" value="1"/>
</dbReference>
<keyword evidence="2 7" id="KW-0812">Transmembrane</keyword>
<evidence type="ECO:0000313" key="11">
    <source>
        <dbReference type="EMBL" id="RMX59982.1"/>
    </source>
</evidence>
<evidence type="ECO:0000313" key="12">
    <source>
        <dbReference type="Proteomes" id="UP000275408"/>
    </source>
</evidence>
<dbReference type="AlphaFoldDB" id="A0A3M6V254"/>
<dbReference type="InterPro" id="IPR051495">
    <property type="entry name" value="Epithelial_Barrier/Signaling"/>
</dbReference>
<dbReference type="EMBL" id="RCHS01000253">
    <property type="protein sequence ID" value="RMX59982.1"/>
    <property type="molecule type" value="Genomic_DNA"/>
</dbReference>
<evidence type="ECO:0000256" key="6">
    <source>
        <dbReference type="PROSITE-ProRule" id="PRU00302"/>
    </source>
</evidence>
<evidence type="ECO:0000256" key="7">
    <source>
        <dbReference type="SAM" id="Phobius"/>
    </source>
</evidence>
<comment type="caution">
    <text evidence="6">Lacks conserved residue(s) required for the propagation of feature annotation.</text>
</comment>
<evidence type="ECO:0000256" key="4">
    <source>
        <dbReference type="ARBA" id="ARBA00023136"/>
    </source>
</evidence>
<dbReference type="OrthoDB" id="5971801at2759"/>
<name>A0A3M6V254_POCDA</name>
<dbReference type="Gene3D" id="2.10.70.10">
    <property type="entry name" value="Complement Module, domain 1"/>
    <property type="match status" value="1"/>
</dbReference>
<dbReference type="PROSITE" id="PS51233">
    <property type="entry name" value="VWFD"/>
    <property type="match status" value="1"/>
</dbReference>
<evidence type="ECO:0000256" key="5">
    <source>
        <dbReference type="ARBA" id="ARBA00023157"/>
    </source>
</evidence>
<evidence type="ECO:0000256" key="1">
    <source>
        <dbReference type="ARBA" id="ARBA00004370"/>
    </source>
</evidence>
<protein>
    <recommendedName>
        <fullName evidence="13">Sushi domain-containing protein</fullName>
    </recommendedName>
</protein>
<dbReference type="SUPFAM" id="SSF57535">
    <property type="entry name" value="Complement control module/SCR domain"/>
    <property type="match status" value="1"/>
</dbReference>
<dbReference type="InterPro" id="IPR056619">
    <property type="entry name" value="C8-3_MUC4"/>
</dbReference>
<dbReference type="InterPro" id="IPR035976">
    <property type="entry name" value="Sushi/SCR/CCP_sf"/>
</dbReference>
<evidence type="ECO:0000259" key="10">
    <source>
        <dbReference type="PROSITE" id="PS51233"/>
    </source>
</evidence>
<keyword evidence="3 7" id="KW-1133">Transmembrane helix</keyword>
<dbReference type="PANTHER" id="PTHR13802">
    <property type="entry name" value="MUCIN 4-RELATED"/>
    <property type="match status" value="1"/>
</dbReference>
<sequence>MLGGDNLFVSGPCFNSSDEIICKFSGDKATNGSHISPIQASCTVPMLYLTGRLTMKMSIDGGRSFDYQGIITIVNIVKFKPAVVRHMAKKWSEQSQVRITWDPAYLGGENQRVTVQLARFSMKSDRQVVFHSTFNVVAGQENDGTSQFVVPKGVGQGATAGDDRFVTLVLVKRIAGNFGNSPAEWIWSDPFHWLNYEIAKQRCVHWYNRQPNPKTYTVNIVKFKPAVVRHMAKTWSEQAEAQISWDPAYLGGENQRVTVQLARFSMKDDGQVVFHSTFNLVAGQENDGTSLFLVPKGAGQGTIAGGDRFVTLVLVKRISGNFSNSPAEWIWSDPFHWLSYEMAEQRCVHWYDKQPDPEIYTDDTSLLSCPQTFLQAMADRGRFMLDEYCNPDVEQHCAVYRKEATHCFSTNNPSEEGAGQQCCYNEQGNLMIGPKNGGSLSRVHISVGVPFLSHFFHDLMPYSDCCVLSENCGKYFEKRPSDNGMNYEPPRPATGVGDPHMITLDGVEYTFNGYGEYHILQVPPSGFKLQGRMQPLINSYGRKTPGTVYKAFAMKENGSDIVQDVTLDECLGWGIPLYICGTSSIISTGIGDPHMVTLDGVEYTFNGYGEYHILQVAPSGFKLQGRMQPLINSYGRKTHGTVYKAFAMKENGSDIVQVHMNGRSEVDVLVNGALIESDERLLVDFNGVTVLKYNNSYKYSTIFNSGISVTIEKADELLQMMLLVPQMYKGNTSGLLGFWDGDQVKEYLLPNGTFLDTNSNQSRIHYEFGQKWAVTEEDSLFTYYGENHTSYVDVAYIPVFFDQDLIFDDVIFGQKARNVCGNNKQCLFDIYTTGKISIGMNSKKALESFAVVVNEIETPGNTSGLLGFWDGDQVKEYLLPDGTFLDTNSNQSRIHYEFGQKWAATEEDSLFTYDYGENHNTYVDVGYIPVFFDQDLIFDDVIFGQKARNVCGNNKQCLFDIYTTGKISIGMNSKKALESFAVVVNEIETPGCIPMENVLRNGLMQRKDSKDGAMLFKFHCDTGFSLTGPSVIRCYQGQWNGSKPSCEPSGTKRSWKLWYVLASAIAGIVLIAVVIVVFCCIRRRCNNSDANEVREASQIGQKINADLTFNNPAYVSCNDLKSA</sequence>
<dbReference type="SMART" id="SM00032">
    <property type="entry name" value="CCP"/>
    <property type="match status" value="1"/>
</dbReference>
<comment type="subcellular location">
    <subcellularLocation>
        <location evidence="1">Membrane</location>
    </subcellularLocation>
</comment>
<dbReference type="PROSITE" id="PS50923">
    <property type="entry name" value="SUSHI"/>
    <property type="match status" value="1"/>
</dbReference>
<evidence type="ECO:0008006" key="13">
    <source>
        <dbReference type="Google" id="ProtNLM"/>
    </source>
</evidence>
<dbReference type="PROSITE" id="PS50856">
    <property type="entry name" value="AMOP"/>
    <property type="match status" value="1"/>
</dbReference>
<dbReference type="Pfam" id="PF00084">
    <property type="entry name" value="Sushi"/>
    <property type="match status" value="1"/>
</dbReference>
<comment type="caution">
    <text evidence="11">The sequence shown here is derived from an EMBL/GenBank/DDBJ whole genome shotgun (WGS) entry which is preliminary data.</text>
</comment>
<keyword evidence="6" id="KW-0768">Sushi</keyword>
<keyword evidence="12" id="KW-1185">Reference proteome</keyword>
<accession>A0A3M6V254</accession>
<keyword evidence="4 7" id="KW-0472">Membrane</keyword>
<dbReference type="Pfam" id="PF00094">
    <property type="entry name" value="VWD"/>
    <property type="match status" value="1"/>
</dbReference>
<feature type="domain" description="Sushi" evidence="9">
    <location>
        <begin position="990"/>
        <end position="1048"/>
    </location>
</feature>
<dbReference type="InterPro" id="IPR005533">
    <property type="entry name" value="AMOP_dom"/>
</dbReference>
<dbReference type="PANTHER" id="PTHR13802:SF52">
    <property type="entry name" value="MUCIN-4"/>
    <property type="match status" value="1"/>
</dbReference>
<organism evidence="11 12">
    <name type="scientific">Pocillopora damicornis</name>
    <name type="common">Cauliflower coral</name>
    <name type="synonym">Millepora damicornis</name>
    <dbReference type="NCBI Taxonomy" id="46731"/>
    <lineage>
        <taxon>Eukaryota</taxon>
        <taxon>Metazoa</taxon>
        <taxon>Cnidaria</taxon>
        <taxon>Anthozoa</taxon>
        <taxon>Hexacorallia</taxon>
        <taxon>Scleractinia</taxon>
        <taxon>Astrocoeniina</taxon>
        <taxon>Pocilloporidae</taxon>
        <taxon>Pocillopora</taxon>
    </lineage>
</organism>
<dbReference type="InterPro" id="IPR001846">
    <property type="entry name" value="VWF_type-D"/>
</dbReference>
<evidence type="ECO:0000259" key="9">
    <source>
        <dbReference type="PROSITE" id="PS50923"/>
    </source>
</evidence>
<reference evidence="11 12" key="1">
    <citation type="journal article" date="2018" name="Sci. Rep.">
        <title>Comparative analysis of the Pocillopora damicornis genome highlights role of immune system in coral evolution.</title>
        <authorList>
            <person name="Cunning R."/>
            <person name="Bay R.A."/>
            <person name="Gillette P."/>
            <person name="Baker A.C."/>
            <person name="Traylor-Knowles N."/>
        </authorList>
    </citation>
    <scope>NUCLEOTIDE SEQUENCE [LARGE SCALE GENOMIC DNA]</scope>
    <source>
        <strain evidence="11">RSMAS</strain>
        <tissue evidence="11">Whole animal</tissue>
    </source>
</reference>